<comment type="similarity">
    <text evidence="2 8">Belongs to the 4-toluene sulfonate uptake permease (TSUP) (TC 2.A.102) family.</text>
</comment>
<feature type="transmembrane region" description="Helical" evidence="8">
    <location>
        <begin position="111"/>
        <end position="131"/>
    </location>
</feature>
<dbReference type="EMBL" id="VDMA02000001">
    <property type="protein sequence ID" value="KAB8187614.1"/>
    <property type="molecule type" value="Genomic_DNA"/>
</dbReference>
<dbReference type="Pfam" id="PF01925">
    <property type="entry name" value="TauE"/>
    <property type="match status" value="1"/>
</dbReference>
<comment type="subcellular location">
    <subcellularLocation>
        <location evidence="1 8">Cell membrane</location>
        <topology evidence="1 8">Multi-pass membrane protein</topology>
    </subcellularLocation>
</comment>
<dbReference type="PANTHER" id="PTHR30269:SF0">
    <property type="entry name" value="MEMBRANE TRANSPORTER PROTEIN YFCA-RELATED"/>
    <property type="match status" value="1"/>
</dbReference>
<keyword evidence="7 8" id="KW-0472">Membrane</keyword>
<keyword evidence="10" id="KW-1185">Reference proteome</keyword>
<evidence type="ECO:0000256" key="1">
    <source>
        <dbReference type="ARBA" id="ARBA00004651"/>
    </source>
</evidence>
<dbReference type="InterPro" id="IPR052017">
    <property type="entry name" value="TSUP"/>
</dbReference>
<keyword evidence="6 8" id="KW-1133">Transmembrane helix</keyword>
<evidence type="ECO:0000256" key="2">
    <source>
        <dbReference type="ARBA" id="ARBA00009142"/>
    </source>
</evidence>
<name>A0A5N6C492_9ACTN</name>
<evidence type="ECO:0000256" key="8">
    <source>
        <dbReference type="RuleBase" id="RU363041"/>
    </source>
</evidence>
<evidence type="ECO:0000256" key="5">
    <source>
        <dbReference type="ARBA" id="ARBA00022692"/>
    </source>
</evidence>
<dbReference type="GO" id="GO:0005886">
    <property type="term" value="C:plasma membrane"/>
    <property type="evidence" value="ECO:0007669"/>
    <property type="project" value="UniProtKB-SubCell"/>
</dbReference>
<evidence type="ECO:0000313" key="10">
    <source>
        <dbReference type="Proteomes" id="UP000313066"/>
    </source>
</evidence>
<evidence type="ECO:0000256" key="4">
    <source>
        <dbReference type="ARBA" id="ARBA00022475"/>
    </source>
</evidence>
<dbReference type="PANTHER" id="PTHR30269">
    <property type="entry name" value="TRANSMEMBRANE PROTEIN YFCA"/>
    <property type="match status" value="1"/>
</dbReference>
<dbReference type="AlphaFoldDB" id="A0A5N6C492"/>
<evidence type="ECO:0000256" key="7">
    <source>
        <dbReference type="ARBA" id="ARBA00023136"/>
    </source>
</evidence>
<protein>
    <recommendedName>
        <fullName evidence="8">Probable membrane transporter protein</fullName>
    </recommendedName>
</protein>
<sequence length="289" mass="28222">MGRVVVLGRGLACAAASGLAASRGGPVPGVRNPYGLVPFVLVDVLGLAGVGLVAGVVSTVVSLASIVSYPALLAFGLPPLAANVTNTVALLFTGVGAAAGSRPELAGQGRLVGRLGFAAALGGAAGAGLLLVTPPRTFEMVAPWLVAGASLLLLLRPPRPGQVSLGGEGGLGLRVGVLCVAVYTGYFGAAGGIIMFAVLAAALDRPAVGVNAVKNVISALANAVAAVWFAVFGPVDWAAVGPLAAGFLVGGWLGPAVARRLPGQTLRLAAALCGLAVAVKLGVDAYRGG</sequence>
<organism evidence="9 10">
    <name type="scientific">Microbispora catharanthi</name>
    <dbReference type="NCBI Taxonomy" id="1712871"/>
    <lineage>
        <taxon>Bacteria</taxon>
        <taxon>Bacillati</taxon>
        <taxon>Actinomycetota</taxon>
        <taxon>Actinomycetes</taxon>
        <taxon>Streptosporangiales</taxon>
        <taxon>Streptosporangiaceae</taxon>
        <taxon>Microbispora</taxon>
    </lineage>
</organism>
<feature type="transmembrane region" description="Helical" evidence="8">
    <location>
        <begin position="212"/>
        <end position="231"/>
    </location>
</feature>
<keyword evidence="4 8" id="KW-1003">Cell membrane</keyword>
<comment type="caution">
    <text evidence="9">The sequence shown here is derived from an EMBL/GenBank/DDBJ whole genome shotgun (WGS) entry which is preliminary data.</text>
</comment>
<keyword evidence="5 8" id="KW-0812">Transmembrane</keyword>
<evidence type="ECO:0000313" key="9">
    <source>
        <dbReference type="EMBL" id="KAB8187614.1"/>
    </source>
</evidence>
<evidence type="ECO:0000256" key="6">
    <source>
        <dbReference type="ARBA" id="ARBA00022989"/>
    </source>
</evidence>
<dbReference type="Proteomes" id="UP000313066">
    <property type="component" value="Unassembled WGS sequence"/>
</dbReference>
<reference evidence="9 10" key="1">
    <citation type="submission" date="2019-10" db="EMBL/GenBank/DDBJ databases">
        <title>Nonomuraea sp. nov., isolated from Phyllanthus amarus.</title>
        <authorList>
            <person name="Klykleung N."/>
            <person name="Tanasupawat S."/>
        </authorList>
    </citation>
    <scope>NUCLEOTIDE SEQUENCE [LARGE SCALE GENOMIC DNA]</scope>
    <source>
        <strain evidence="9 10">CR1-09</strain>
    </source>
</reference>
<proteinExistence type="inferred from homology"/>
<keyword evidence="3" id="KW-0813">Transport</keyword>
<evidence type="ECO:0000256" key="3">
    <source>
        <dbReference type="ARBA" id="ARBA00022448"/>
    </source>
</evidence>
<feature type="transmembrane region" description="Helical" evidence="8">
    <location>
        <begin position="44"/>
        <end position="68"/>
    </location>
</feature>
<gene>
    <name evidence="9" type="ORF">FH610_000050</name>
</gene>
<feature type="transmembrane region" description="Helical" evidence="8">
    <location>
        <begin position="175"/>
        <end position="200"/>
    </location>
</feature>
<dbReference type="InterPro" id="IPR002781">
    <property type="entry name" value="TM_pro_TauE-like"/>
</dbReference>
<feature type="transmembrane region" description="Helical" evidence="8">
    <location>
        <begin position="237"/>
        <end position="258"/>
    </location>
</feature>
<feature type="transmembrane region" description="Helical" evidence="8">
    <location>
        <begin position="80"/>
        <end position="99"/>
    </location>
</feature>
<accession>A0A5N6C492</accession>